<dbReference type="InterPro" id="IPR005358">
    <property type="entry name" value="Puta_zinc/iron-chelating_dom"/>
</dbReference>
<sequence>MERNIDLNEISDGRFYTANDMVRADCQGCEGCSVCCHGMGKSILLDPLDVHRICTYFRIPFEALLADHVELNVVDGMILPNLKMVGEDEHCIFLNQEGRCGIHKIRPGFCRLFPLGRLYEDRSFKYILQTKECVKTDRQKIKVRKWLDIPELDQYEKFVNDWHYFLKDVAASLRKENASDGTIKQINIYVLKEFYMRGFGEEVSFYSQFEQRLKEVKAVLLK</sequence>
<dbReference type="PANTHER" id="PTHR35866">
    <property type="entry name" value="PUTATIVE-RELATED"/>
    <property type="match status" value="1"/>
</dbReference>
<dbReference type="Proteomes" id="UP000261231">
    <property type="component" value="Unassembled WGS sequence"/>
</dbReference>
<reference evidence="1 2" key="1">
    <citation type="submission" date="2018-08" db="EMBL/GenBank/DDBJ databases">
        <title>A genome reference for cultivated species of the human gut microbiota.</title>
        <authorList>
            <person name="Zou Y."/>
            <person name="Xue W."/>
            <person name="Luo G."/>
        </authorList>
    </citation>
    <scope>NUCLEOTIDE SEQUENCE [LARGE SCALE GENOMIC DNA]</scope>
    <source>
        <strain evidence="1 2">AM28-39</strain>
    </source>
</reference>
<accession>A0A3E2XI90</accession>
<dbReference type="RefSeq" id="WP_117541543.1">
    <property type="nucleotide sequence ID" value="NZ_QVFD01000020.1"/>
</dbReference>
<gene>
    <name evidence="1" type="ORF">DW747_14885</name>
</gene>
<evidence type="ECO:0000313" key="2">
    <source>
        <dbReference type="Proteomes" id="UP000261231"/>
    </source>
</evidence>
<dbReference type="OrthoDB" id="9810361at2"/>
<dbReference type="EMBL" id="QVFD01000020">
    <property type="protein sequence ID" value="RGC43790.1"/>
    <property type="molecule type" value="Genomic_DNA"/>
</dbReference>
<keyword evidence="2" id="KW-1185">Reference proteome</keyword>
<dbReference type="Pfam" id="PF03692">
    <property type="entry name" value="CxxCxxCC"/>
    <property type="match status" value="1"/>
</dbReference>
<protein>
    <submittedName>
        <fullName evidence="1">YkgJ family cysteine cluster protein</fullName>
    </submittedName>
</protein>
<comment type="caution">
    <text evidence="1">The sequence shown here is derived from an EMBL/GenBank/DDBJ whole genome shotgun (WGS) entry which is preliminary data.</text>
</comment>
<dbReference type="PANTHER" id="PTHR35866:SF1">
    <property type="entry name" value="YKGJ FAMILY CYSTEINE CLUSTER PROTEIN"/>
    <property type="match status" value="1"/>
</dbReference>
<dbReference type="AlphaFoldDB" id="A0A3E2XI90"/>
<organism evidence="1 2">
    <name type="scientific">Coprococcus catus</name>
    <dbReference type="NCBI Taxonomy" id="116085"/>
    <lineage>
        <taxon>Bacteria</taxon>
        <taxon>Bacillati</taxon>
        <taxon>Bacillota</taxon>
        <taxon>Clostridia</taxon>
        <taxon>Lachnospirales</taxon>
        <taxon>Lachnospiraceae</taxon>
        <taxon>Coprococcus</taxon>
    </lineage>
</organism>
<name>A0A3E2XI90_9FIRM</name>
<proteinExistence type="predicted"/>
<evidence type="ECO:0000313" key="1">
    <source>
        <dbReference type="EMBL" id="RGC43790.1"/>
    </source>
</evidence>